<dbReference type="InterPro" id="IPR012337">
    <property type="entry name" value="RNaseH-like_sf"/>
</dbReference>
<dbReference type="EMBL" id="CP136898">
    <property type="protein sequence ID" value="WOL20210.1"/>
    <property type="molecule type" value="Genomic_DNA"/>
</dbReference>
<dbReference type="InterPro" id="IPR052035">
    <property type="entry name" value="ZnF_BED_domain_contain"/>
</dbReference>
<evidence type="ECO:0000256" key="1">
    <source>
        <dbReference type="ARBA" id="ARBA00023125"/>
    </source>
</evidence>
<gene>
    <name evidence="3" type="ORF">Cni_G29014</name>
</gene>
<dbReference type="AlphaFoldDB" id="A0AAQ3L504"/>
<sequence>MEKCKKRDTRDVGQMLLSSNAQGNMTLSDCSFDPNKFRELVASAIAMHNLPFQFVEYRGIRACFEYLRPSVQQVSRNTAKVDILKLYELEKKKIKNVLARRMKRIVLNGDLFHLRCCAHILNLIVQEGLKNVDIVVEKVRDSVKYVRGSQSRKEKFLECVKSLCLDGKQGLRQDVPTRWNSTFLMLKSALYYKTAFEHLTMSDSSYTNCPSMWEWSKVEKLCTFLGIYYNLTCLFSGTKYPTSNLFSPLVVKIYHNLRMECTSEDEPMRRMATRMMGKFEKYWSNFNET</sequence>
<reference evidence="3 4" key="1">
    <citation type="submission" date="2023-10" db="EMBL/GenBank/DDBJ databases">
        <title>Chromosome-scale genome assembly provides insights into flower coloration mechanisms of Canna indica.</title>
        <authorList>
            <person name="Li C."/>
        </authorList>
    </citation>
    <scope>NUCLEOTIDE SEQUENCE [LARGE SCALE GENOMIC DNA]</scope>
    <source>
        <tissue evidence="3">Flower</tissue>
    </source>
</reference>
<evidence type="ECO:0000313" key="4">
    <source>
        <dbReference type="Proteomes" id="UP001327560"/>
    </source>
</evidence>
<evidence type="ECO:0000313" key="3">
    <source>
        <dbReference type="EMBL" id="WOL20210.1"/>
    </source>
</evidence>
<keyword evidence="1" id="KW-0238">DNA-binding</keyword>
<name>A0AAQ3L504_9LILI</name>
<dbReference type="InterPro" id="IPR025525">
    <property type="entry name" value="hAT-like_transposase_RNase-H"/>
</dbReference>
<evidence type="ECO:0000259" key="2">
    <source>
        <dbReference type="Pfam" id="PF14372"/>
    </source>
</evidence>
<protein>
    <submittedName>
        <fullName evidence="3">Zinc finger BED domain-containing protein RICESLEEPER 2-like</fullName>
    </submittedName>
</protein>
<dbReference type="SUPFAM" id="SSF53098">
    <property type="entry name" value="Ribonuclease H-like"/>
    <property type="match status" value="1"/>
</dbReference>
<keyword evidence="4" id="KW-1185">Reference proteome</keyword>
<dbReference type="GO" id="GO:0003677">
    <property type="term" value="F:DNA binding"/>
    <property type="evidence" value="ECO:0007669"/>
    <property type="project" value="UniProtKB-KW"/>
</dbReference>
<proteinExistence type="predicted"/>
<dbReference type="PANTHER" id="PTHR46481:SF6">
    <property type="entry name" value="ZINC FINGER BED DOMAIN-CONTAINING PROTEIN RICESLEEPER 2-LIKE"/>
    <property type="match status" value="1"/>
</dbReference>
<accession>A0AAQ3L504</accession>
<dbReference type="Proteomes" id="UP001327560">
    <property type="component" value="Chromosome 9"/>
</dbReference>
<organism evidence="3 4">
    <name type="scientific">Canna indica</name>
    <name type="common">Indian-shot</name>
    <dbReference type="NCBI Taxonomy" id="4628"/>
    <lineage>
        <taxon>Eukaryota</taxon>
        <taxon>Viridiplantae</taxon>
        <taxon>Streptophyta</taxon>
        <taxon>Embryophyta</taxon>
        <taxon>Tracheophyta</taxon>
        <taxon>Spermatophyta</taxon>
        <taxon>Magnoliopsida</taxon>
        <taxon>Liliopsida</taxon>
        <taxon>Zingiberales</taxon>
        <taxon>Cannaceae</taxon>
        <taxon>Canna</taxon>
    </lineage>
</organism>
<dbReference type="Pfam" id="PF14372">
    <property type="entry name" value="hAT-like_RNase-H"/>
    <property type="match status" value="1"/>
</dbReference>
<feature type="domain" description="hAT-like transposase RNase-H fold" evidence="2">
    <location>
        <begin position="236"/>
        <end position="287"/>
    </location>
</feature>
<dbReference type="PANTHER" id="PTHR46481">
    <property type="entry name" value="ZINC FINGER BED DOMAIN-CONTAINING PROTEIN 4"/>
    <property type="match status" value="1"/>
</dbReference>